<name>A0ABT6F1L2_9SYNE</name>
<accession>A0ABT6F1L2</accession>
<reference evidence="2" key="2">
    <citation type="submission" date="2022-01" db="EMBL/GenBank/DDBJ databases">
        <authorList>
            <person name="Zivanovic Y."/>
            <person name="Moreira D."/>
            <person name="Lopez-Garcia P."/>
        </authorList>
    </citation>
    <scope>NUCLEOTIDE SEQUENCE</scope>
    <source>
        <strain evidence="2">G9</strain>
    </source>
</reference>
<protein>
    <recommendedName>
        <fullName evidence="4">FHA domain containing protein</fullName>
    </recommendedName>
</protein>
<dbReference type="RefSeq" id="WP_277867674.1">
    <property type="nucleotide sequence ID" value="NZ_JAKKUT010000005.1"/>
</dbReference>
<feature type="compositionally biased region" description="Pro residues" evidence="1">
    <location>
        <begin position="330"/>
        <end position="342"/>
    </location>
</feature>
<organism evidence="2 3">
    <name type="scientific">Candidatus Synechococcus calcipolaris G9</name>
    <dbReference type="NCBI Taxonomy" id="1497997"/>
    <lineage>
        <taxon>Bacteria</taxon>
        <taxon>Bacillati</taxon>
        <taxon>Cyanobacteriota</taxon>
        <taxon>Cyanophyceae</taxon>
        <taxon>Synechococcales</taxon>
        <taxon>Synechococcaceae</taxon>
        <taxon>Synechococcus</taxon>
    </lineage>
</organism>
<sequence length="528" mass="57573">MKIWNRLFQKVVSLALGIILLWGLVACSSQGSQDRSDRPAGNNLTGVQRATPLGANLQEVSPPIALDDLKAWLDRYQPQVNILSPRPNQTLGETALDVELSVDNLEIFQDKKTGLGPHLHLILDNQASQDIYDLREPIHFEHLAPGTHTLRAFALYPWDESFKNAGAFDQVTFNVLTPSDENNPIASLPLITYNQPQGAYGSESVLLDFYLTNAPLQTIIDPQSMEGNRAWQIRVTVNGQSFNLDRWQSIYLTGMKPGTNWVRLELLDGQGRPIDNAFNTVTQVVDYQPEGNDTRSRLFRGELTAKNVQSLLSRNFPAQLPPVKEAPAIPAEPTPAPIPTEPTPAKLAEPKVEQDIETNGALGAESSPPIPSMETEIAPAPLKPGAESSGKNTRGRNFLRFFQKDGSPTPPDSVEIEQTPEITAFPKPTPSPKALKPGDQSPEVPLGMERTSTHGPKASSSKTFGSEATPKSDESGTSHTPEPETDGPLLNTGIPSRYFKNQSGQNSSEQIPGSTPEPESPEPTREGL</sequence>
<proteinExistence type="predicted"/>
<evidence type="ECO:0000313" key="2">
    <source>
        <dbReference type="EMBL" id="MDG2991746.1"/>
    </source>
</evidence>
<keyword evidence="3" id="KW-1185">Reference proteome</keyword>
<evidence type="ECO:0000313" key="3">
    <source>
        <dbReference type="Proteomes" id="UP001154265"/>
    </source>
</evidence>
<dbReference type="PROSITE" id="PS51257">
    <property type="entry name" value="PROKAR_LIPOPROTEIN"/>
    <property type="match status" value="1"/>
</dbReference>
<evidence type="ECO:0000256" key="1">
    <source>
        <dbReference type="SAM" id="MobiDB-lite"/>
    </source>
</evidence>
<dbReference type="EMBL" id="JAKKUT010000005">
    <property type="protein sequence ID" value="MDG2991746.1"/>
    <property type="molecule type" value="Genomic_DNA"/>
</dbReference>
<evidence type="ECO:0008006" key="4">
    <source>
        <dbReference type="Google" id="ProtNLM"/>
    </source>
</evidence>
<comment type="caution">
    <text evidence="2">The sequence shown here is derived from an EMBL/GenBank/DDBJ whole genome shotgun (WGS) entry which is preliminary data.</text>
</comment>
<feature type="compositionally biased region" description="Polar residues" evidence="1">
    <location>
        <begin position="499"/>
        <end position="511"/>
    </location>
</feature>
<dbReference type="Proteomes" id="UP001154265">
    <property type="component" value="Unassembled WGS sequence"/>
</dbReference>
<reference evidence="2" key="1">
    <citation type="journal article" date="2022" name="Genome Biol. Evol.">
        <title>A New Gene Family Diagnostic for Intracellular Biomineralization of Amorphous Ca Carbonates by Cyanobacteria.</title>
        <authorList>
            <person name="Benzerara K."/>
            <person name="Duprat E."/>
            <person name="Bitard-Feildel T."/>
            <person name="Caumes G."/>
            <person name="Cassier-Chauvat C."/>
            <person name="Chauvat F."/>
            <person name="Dezi M."/>
            <person name="Diop S.I."/>
            <person name="Gaschignard G."/>
            <person name="Gorgen S."/>
            <person name="Gugger M."/>
            <person name="Lopez-Garcia P."/>
            <person name="Millet M."/>
            <person name="Skouri-Panet F."/>
            <person name="Moreira D."/>
            <person name="Callebaut I."/>
        </authorList>
    </citation>
    <scope>NUCLEOTIDE SEQUENCE</scope>
    <source>
        <strain evidence="2">G9</strain>
    </source>
</reference>
<feature type="region of interest" description="Disordered" evidence="1">
    <location>
        <begin position="324"/>
        <end position="345"/>
    </location>
</feature>
<feature type="region of interest" description="Disordered" evidence="1">
    <location>
        <begin position="361"/>
        <end position="528"/>
    </location>
</feature>
<gene>
    <name evidence="2" type="ORF">L3556_12500</name>
</gene>